<feature type="transmembrane region" description="Helical" evidence="9">
    <location>
        <begin position="138"/>
        <end position="158"/>
    </location>
</feature>
<evidence type="ECO:0000256" key="9">
    <source>
        <dbReference type="SAM" id="Phobius"/>
    </source>
</evidence>
<feature type="transmembrane region" description="Helical" evidence="9">
    <location>
        <begin position="85"/>
        <end position="110"/>
    </location>
</feature>
<dbReference type="InterPro" id="IPR000276">
    <property type="entry name" value="GPCR_Rhodpsn"/>
</dbReference>
<reference evidence="11" key="1">
    <citation type="submission" date="2023-01" db="EMBL/GenBank/DDBJ databases">
        <title>Genome assembly of the deep-sea coral Lophelia pertusa.</title>
        <authorList>
            <person name="Herrera S."/>
            <person name="Cordes E."/>
        </authorList>
    </citation>
    <scope>NUCLEOTIDE SEQUENCE</scope>
    <source>
        <strain evidence="11">USNM1676648</strain>
        <tissue evidence="11">Polyp</tissue>
    </source>
</reference>
<keyword evidence="5 9" id="KW-0472">Membrane</keyword>
<dbReference type="SUPFAM" id="SSF81321">
    <property type="entry name" value="Family A G protein-coupled receptor-like"/>
    <property type="match status" value="1"/>
</dbReference>
<dbReference type="Gene3D" id="1.20.1070.10">
    <property type="entry name" value="Rhodopsin 7-helix transmembrane proteins"/>
    <property type="match status" value="1"/>
</dbReference>
<dbReference type="PROSITE" id="PS50262">
    <property type="entry name" value="G_PROTEIN_RECEP_F1_2"/>
    <property type="match status" value="1"/>
</dbReference>
<evidence type="ECO:0000256" key="3">
    <source>
        <dbReference type="ARBA" id="ARBA00022989"/>
    </source>
</evidence>
<feature type="transmembrane region" description="Helical" evidence="9">
    <location>
        <begin position="50"/>
        <end position="73"/>
    </location>
</feature>
<keyword evidence="2 9" id="KW-0812">Transmembrane</keyword>
<evidence type="ECO:0000256" key="5">
    <source>
        <dbReference type="ARBA" id="ARBA00023136"/>
    </source>
</evidence>
<evidence type="ECO:0000313" key="12">
    <source>
        <dbReference type="Proteomes" id="UP001163046"/>
    </source>
</evidence>
<dbReference type="Pfam" id="PF00001">
    <property type="entry name" value="7tm_1"/>
    <property type="match status" value="1"/>
</dbReference>
<dbReference type="PRINTS" id="PR00237">
    <property type="entry name" value="GPCRRHODOPSN"/>
</dbReference>
<dbReference type="GO" id="GO:0004930">
    <property type="term" value="F:G protein-coupled receptor activity"/>
    <property type="evidence" value="ECO:0007669"/>
    <property type="project" value="UniProtKB-KW"/>
</dbReference>
<sequence>MYLVCASEVFHNLISFSVAYHITAITVEKYLAVVNPFGRFLMTKKTVVKILSAVWLWSALLGTIPASWLFSAWNSDPLSLYLQAGHNILCLVIVFVIPYMFILYAYSIMFKAVSSKHRFKNKTNPRAFKRANNEKKCLIILLTMATTFAICWLPWFTLRLLFSIYYIEWIDTIYMAQASQIFVIIRYLSSAINPLLYTFFKQDFWSAFKVVVLKKQPRRPSTIPSIRPSMRLTTRRSGGSEQHDELLVSETMAK</sequence>
<feature type="domain" description="G-protein coupled receptors family 1 profile" evidence="10">
    <location>
        <begin position="1"/>
        <end position="197"/>
    </location>
</feature>
<evidence type="ECO:0000313" key="11">
    <source>
        <dbReference type="EMBL" id="KAJ7379513.1"/>
    </source>
</evidence>
<feature type="region of interest" description="Disordered" evidence="8">
    <location>
        <begin position="232"/>
        <end position="254"/>
    </location>
</feature>
<evidence type="ECO:0000256" key="7">
    <source>
        <dbReference type="ARBA" id="ARBA00023224"/>
    </source>
</evidence>
<feature type="transmembrane region" description="Helical" evidence="9">
    <location>
        <begin position="178"/>
        <end position="200"/>
    </location>
</feature>
<comment type="caution">
    <text evidence="11">The sequence shown here is derived from an EMBL/GenBank/DDBJ whole genome shotgun (WGS) entry which is preliminary data.</text>
</comment>
<dbReference type="GO" id="GO:0016020">
    <property type="term" value="C:membrane"/>
    <property type="evidence" value="ECO:0007669"/>
    <property type="project" value="UniProtKB-SubCell"/>
</dbReference>
<keyword evidence="3 9" id="KW-1133">Transmembrane helix</keyword>
<evidence type="ECO:0000256" key="2">
    <source>
        <dbReference type="ARBA" id="ARBA00022692"/>
    </source>
</evidence>
<dbReference type="EMBL" id="MU826357">
    <property type="protein sequence ID" value="KAJ7379513.1"/>
    <property type="molecule type" value="Genomic_DNA"/>
</dbReference>
<proteinExistence type="predicted"/>
<dbReference type="OrthoDB" id="9996086at2759"/>
<name>A0A9X0CYX3_9CNID</name>
<dbReference type="CDD" id="cd00637">
    <property type="entry name" value="7tm_classA_rhodopsin-like"/>
    <property type="match status" value="1"/>
</dbReference>
<evidence type="ECO:0000256" key="1">
    <source>
        <dbReference type="ARBA" id="ARBA00004141"/>
    </source>
</evidence>
<accession>A0A9X0CYX3</accession>
<keyword evidence="6" id="KW-0675">Receptor</keyword>
<evidence type="ECO:0000256" key="8">
    <source>
        <dbReference type="SAM" id="MobiDB-lite"/>
    </source>
</evidence>
<keyword evidence="12" id="KW-1185">Reference proteome</keyword>
<evidence type="ECO:0000256" key="4">
    <source>
        <dbReference type="ARBA" id="ARBA00023040"/>
    </source>
</evidence>
<dbReference type="Proteomes" id="UP001163046">
    <property type="component" value="Unassembled WGS sequence"/>
</dbReference>
<keyword evidence="4" id="KW-0297">G-protein coupled receptor</keyword>
<evidence type="ECO:0000259" key="10">
    <source>
        <dbReference type="PROSITE" id="PS50262"/>
    </source>
</evidence>
<dbReference type="InterPro" id="IPR017452">
    <property type="entry name" value="GPCR_Rhodpsn_7TM"/>
</dbReference>
<comment type="subcellular location">
    <subcellularLocation>
        <location evidence="1">Membrane</location>
        <topology evidence="1">Multi-pass membrane protein</topology>
    </subcellularLocation>
</comment>
<protein>
    <recommendedName>
        <fullName evidence="10">G-protein coupled receptors family 1 profile domain-containing protein</fullName>
    </recommendedName>
</protein>
<organism evidence="11 12">
    <name type="scientific">Desmophyllum pertusum</name>
    <dbReference type="NCBI Taxonomy" id="174260"/>
    <lineage>
        <taxon>Eukaryota</taxon>
        <taxon>Metazoa</taxon>
        <taxon>Cnidaria</taxon>
        <taxon>Anthozoa</taxon>
        <taxon>Hexacorallia</taxon>
        <taxon>Scleractinia</taxon>
        <taxon>Caryophylliina</taxon>
        <taxon>Caryophylliidae</taxon>
        <taxon>Desmophyllum</taxon>
    </lineage>
</organism>
<dbReference type="PANTHER" id="PTHR24243">
    <property type="entry name" value="G-PROTEIN COUPLED RECEPTOR"/>
    <property type="match status" value="1"/>
</dbReference>
<gene>
    <name evidence="11" type="ORF">OS493_015303</name>
</gene>
<keyword evidence="7" id="KW-0807">Transducer</keyword>
<dbReference type="PANTHER" id="PTHR24243:SF208">
    <property type="entry name" value="PYROKININ-1 RECEPTOR"/>
    <property type="match status" value="1"/>
</dbReference>
<evidence type="ECO:0000256" key="6">
    <source>
        <dbReference type="ARBA" id="ARBA00023170"/>
    </source>
</evidence>
<dbReference type="AlphaFoldDB" id="A0A9X0CYX3"/>